<proteinExistence type="predicted"/>
<keyword evidence="1 2" id="KW-0694">RNA-binding</keyword>
<dbReference type="PANTHER" id="PTHR46205:SF3">
    <property type="entry name" value="LOQUACIOUS, ISOFORM B"/>
    <property type="match status" value="1"/>
</dbReference>
<dbReference type="GO" id="GO:0005634">
    <property type="term" value="C:nucleus"/>
    <property type="evidence" value="ECO:0007669"/>
    <property type="project" value="TreeGrafter"/>
</dbReference>
<feature type="domain" description="DRBM" evidence="3">
    <location>
        <begin position="109"/>
        <end position="177"/>
    </location>
</feature>
<name>A0AAW0ZZR6_9HYME</name>
<dbReference type="GO" id="GO:0035197">
    <property type="term" value="F:siRNA binding"/>
    <property type="evidence" value="ECO:0007669"/>
    <property type="project" value="TreeGrafter"/>
</dbReference>
<dbReference type="FunFam" id="3.30.160.20:FF:000007">
    <property type="entry name" value="Double-stranded RNA-binding protein Staufen homolog 1"/>
    <property type="match status" value="1"/>
</dbReference>
<dbReference type="GO" id="GO:0016442">
    <property type="term" value="C:RISC complex"/>
    <property type="evidence" value="ECO:0007669"/>
    <property type="project" value="TreeGrafter"/>
</dbReference>
<evidence type="ECO:0000256" key="2">
    <source>
        <dbReference type="PROSITE-ProRule" id="PRU00266"/>
    </source>
</evidence>
<dbReference type="GO" id="GO:0070578">
    <property type="term" value="C:RISC-loading complex"/>
    <property type="evidence" value="ECO:0007669"/>
    <property type="project" value="TreeGrafter"/>
</dbReference>
<protein>
    <recommendedName>
        <fullName evidence="3">DRBM domain-containing protein</fullName>
    </recommendedName>
</protein>
<dbReference type="PANTHER" id="PTHR46205">
    <property type="entry name" value="LOQUACIOUS, ISOFORM B"/>
    <property type="match status" value="1"/>
</dbReference>
<dbReference type="Pfam" id="PF00035">
    <property type="entry name" value="dsrm"/>
    <property type="match status" value="2"/>
</dbReference>
<evidence type="ECO:0000313" key="4">
    <source>
        <dbReference type="EMBL" id="KAK9303096.1"/>
    </source>
</evidence>
<reference evidence="4 5" key="1">
    <citation type="submission" date="2024-05" db="EMBL/GenBank/DDBJ databases">
        <title>The nuclear and mitochondrial genome assemblies of Tetragonisca angustula (Apidae: Meliponini), a tiny yet remarkable pollinator in the Neotropics.</title>
        <authorList>
            <person name="Ferrari R."/>
            <person name="Ricardo P.C."/>
            <person name="Dias F.C."/>
            <person name="Araujo N.S."/>
            <person name="Soares D.O."/>
            <person name="Zhou Q.-S."/>
            <person name="Zhu C.-D."/>
            <person name="Coutinho L."/>
            <person name="Airas M.C."/>
            <person name="Batista T.M."/>
        </authorList>
    </citation>
    <scope>NUCLEOTIDE SEQUENCE [LARGE SCALE GENOMIC DNA]</scope>
    <source>
        <strain evidence="4">ASF017062</strain>
        <tissue evidence="4">Abdomen</tissue>
    </source>
</reference>
<dbReference type="Proteomes" id="UP001432146">
    <property type="component" value="Unassembled WGS sequence"/>
</dbReference>
<dbReference type="GO" id="GO:0005737">
    <property type="term" value="C:cytoplasm"/>
    <property type="evidence" value="ECO:0007669"/>
    <property type="project" value="TreeGrafter"/>
</dbReference>
<keyword evidence="5" id="KW-1185">Reference proteome</keyword>
<comment type="caution">
    <text evidence="4">The sequence shown here is derived from an EMBL/GenBank/DDBJ whole genome shotgun (WGS) entry which is preliminary data.</text>
</comment>
<dbReference type="GO" id="GO:0030422">
    <property type="term" value="P:siRNA processing"/>
    <property type="evidence" value="ECO:0007669"/>
    <property type="project" value="TreeGrafter"/>
</dbReference>
<dbReference type="AlphaFoldDB" id="A0AAW0ZZR6"/>
<dbReference type="GO" id="GO:0003725">
    <property type="term" value="F:double-stranded RNA binding"/>
    <property type="evidence" value="ECO:0007669"/>
    <property type="project" value="TreeGrafter"/>
</dbReference>
<dbReference type="SUPFAM" id="SSF54768">
    <property type="entry name" value="dsRNA-binding domain-like"/>
    <property type="match status" value="2"/>
</dbReference>
<evidence type="ECO:0000313" key="5">
    <source>
        <dbReference type="Proteomes" id="UP001432146"/>
    </source>
</evidence>
<dbReference type="CDD" id="cd19862">
    <property type="entry name" value="DSRM_PRKRA-like_rpt1"/>
    <property type="match status" value="1"/>
</dbReference>
<dbReference type="Gene3D" id="3.30.160.20">
    <property type="match status" value="2"/>
</dbReference>
<dbReference type="EMBL" id="JAWNGG020000082">
    <property type="protein sequence ID" value="KAK9303096.1"/>
    <property type="molecule type" value="Genomic_DNA"/>
</dbReference>
<dbReference type="PROSITE" id="PS50137">
    <property type="entry name" value="DS_RBD"/>
    <property type="match status" value="2"/>
</dbReference>
<organism evidence="4 5">
    <name type="scientific">Tetragonisca angustula</name>
    <dbReference type="NCBI Taxonomy" id="166442"/>
    <lineage>
        <taxon>Eukaryota</taxon>
        <taxon>Metazoa</taxon>
        <taxon>Ecdysozoa</taxon>
        <taxon>Arthropoda</taxon>
        <taxon>Hexapoda</taxon>
        <taxon>Insecta</taxon>
        <taxon>Pterygota</taxon>
        <taxon>Neoptera</taxon>
        <taxon>Endopterygota</taxon>
        <taxon>Hymenoptera</taxon>
        <taxon>Apocrita</taxon>
        <taxon>Aculeata</taxon>
        <taxon>Apoidea</taxon>
        <taxon>Anthophila</taxon>
        <taxon>Apidae</taxon>
        <taxon>Tetragonisca</taxon>
    </lineage>
</organism>
<evidence type="ECO:0000256" key="1">
    <source>
        <dbReference type="ARBA" id="ARBA00022884"/>
    </source>
</evidence>
<sequence>MSKTPVSILQEMMVKNLSIPAYELIHDGGGSHINTFTYRVTCDGLTATGTGRSKKDAKHEAAKAMLETIAEHRGYLQLPASPAQSPVRTPLPPVVPEVQRIPPDVPFVNAVGALQDLCAGNNLNEPKYEQISEVGPPHAKVFTIQCEVTTFTEIGVARTKKQAKQDAAKKMLDKLTNLVPELKISCDSELVQQADISQEIAKTRYPTLSKLPISKKINLGVKLAEYHIQLKSQFDNELRQDLIEKLSAISPSSENSINRATLLAKFEEILMSIGLNITVTTISSSKDILVGMTISTSPNIIEIGLAKTKTEAELDAILKLVNTMILRLK</sequence>
<gene>
    <name evidence="4" type="ORF">QLX08_005067</name>
</gene>
<feature type="domain" description="DRBM" evidence="3">
    <location>
        <begin position="4"/>
        <end position="71"/>
    </location>
</feature>
<dbReference type="GO" id="GO:0070920">
    <property type="term" value="P:regulation of regulatory ncRNA processing"/>
    <property type="evidence" value="ECO:0007669"/>
    <property type="project" value="TreeGrafter"/>
</dbReference>
<dbReference type="SMART" id="SM00358">
    <property type="entry name" value="DSRM"/>
    <property type="match status" value="2"/>
</dbReference>
<dbReference type="InterPro" id="IPR014720">
    <property type="entry name" value="dsRBD_dom"/>
</dbReference>
<accession>A0AAW0ZZR6</accession>
<dbReference type="InterPro" id="IPR051247">
    <property type="entry name" value="RLC_Component"/>
</dbReference>
<dbReference type="GO" id="GO:0007281">
    <property type="term" value="P:germ cell development"/>
    <property type="evidence" value="ECO:0007669"/>
    <property type="project" value="UniProtKB-ARBA"/>
</dbReference>
<evidence type="ECO:0000259" key="3">
    <source>
        <dbReference type="PROSITE" id="PS50137"/>
    </source>
</evidence>